<proteinExistence type="predicted"/>
<reference evidence="3" key="1">
    <citation type="submission" date="2019-06" db="EMBL/GenBank/DDBJ databases">
        <title>A rare and unique case of the capture and subsequent duplication and divergent evolution of a vertebrate ELR+ CXC chemokine in Jeremy Point virus, a novel nyavirus.</title>
        <authorList>
            <person name="Sebastian A.L."/>
            <person name="Feng K.H."/>
            <person name="Grenier J.K."/>
            <person name="Allison A.B."/>
        </authorList>
    </citation>
    <scope>NUCLEOTIDE SEQUENCE</scope>
    <source>
        <strain evidence="3">13-143</strain>
    </source>
</reference>
<feature type="transmembrane region" description="Helical" evidence="2">
    <location>
        <begin position="599"/>
        <end position="620"/>
    </location>
</feature>
<dbReference type="KEGG" id="vg:80538413"/>
<name>A0AAE6NQH3_9MONO</name>
<evidence type="ECO:0000313" key="3">
    <source>
        <dbReference type="EMBL" id="QFG01732.1"/>
    </source>
</evidence>
<dbReference type="EMBL" id="MN045233">
    <property type="protein sequence ID" value="QFG01732.1"/>
    <property type="molecule type" value="Viral_cRNA"/>
</dbReference>
<feature type="region of interest" description="Disordered" evidence="1">
    <location>
        <begin position="640"/>
        <end position="717"/>
    </location>
</feature>
<evidence type="ECO:0000256" key="2">
    <source>
        <dbReference type="SAM" id="Phobius"/>
    </source>
</evidence>
<dbReference type="GeneID" id="80538413"/>
<feature type="compositionally biased region" description="Basic and acidic residues" evidence="1">
    <location>
        <begin position="674"/>
        <end position="696"/>
    </location>
</feature>
<keyword evidence="2" id="KW-1133">Transmembrane helix</keyword>
<protein>
    <submittedName>
        <fullName evidence="3">G protein</fullName>
    </submittedName>
</protein>
<gene>
    <name evidence="3" type="primary">ORF 7</name>
</gene>
<evidence type="ECO:0000313" key="4">
    <source>
        <dbReference type="Proteomes" id="UP000830635"/>
    </source>
</evidence>
<keyword evidence="2" id="KW-0812">Transmembrane</keyword>
<dbReference type="RefSeq" id="YP_010799962.1">
    <property type="nucleotide sequence ID" value="NC_076714.1"/>
</dbReference>
<sequence length="717" mass="81610">MAWPKAVMRAVLFFLQISLILTEEKIDDGSPMLCPNSGGLLIAKLPEPVKCRPDEAKKKVELIIYKKNLALYSVPATAVYKETWRCDATCYFFGSQQQIDYGSKRVEMQELEALEVYHGLCVTPNGRNKMKNGEFSEKRDCPCWWTGTWSHQSGFCKARNGSVTTSHGGQLYSGLGPVSHCDYKKGSCQLPDKQWVFWKPNPIVNDEYIQAYKGTGFLVGTDTIVVPDLQESIVITGDCSRMTKCNTTTGYLVTYVAHPANMTQAMLHLVTHHPSLSFPEVEEMATRNFQIRDPDRLTLARKIQSDLYSLITKTILNDPRMKSYRLHPIKGNRSRRERSAPARTPPVAAELRLGAPNTSDQVNKIVSSLREEILAKLEYLSVEIQPDLNAGRLACESVALHERQLRMLAISSPTNYARAVYNNPYLDATSFNDYIGIWPCHAVLDYDFVENETACTKDPQISYRIVREEPWRQGYLELSTNIIRESSPLIKCEKRPTVLTVRNRRLYLYKGGNMKEVEMSTVKNLPGIKLANGSNFIRWNNSWVYNESDYQVYDGTNDIYSYLNEKLEELSREKPDQEETKKSQALHVPDFHLKFPWNLFGWLGFIIHYSGIVALVWLIFMNCYMARMSGGTTVVTPIYNPNLSGRREKEKEEESDPETTNPYRAIRRRQIASRSDRAGAIRRAIDKMKGGPKKSEAQAATTDVELGDMSALKKEDD</sequence>
<accession>A0AAE6NQH3</accession>
<evidence type="ECO:0000256" key="1">
    <source>
        <dbReference type="SAM" id="MobiDB-lite"/>
    </source>
</evidence>
<dbReference type="Proteomes" id="UP000830635">
    <property type="component" value="Segment"/>
</dbReference>
<organism evidence="3 4">
    <name type="scientific">Jeremy Point nyavirus</name>
    <dbReference type="NCBI Taxonomy" id="2652327"/>
    <lineage>
        <taxon>Viruses</taxon>
        <taxon>Riboviria</taxon>
        <taxon>Orthornavirae</taxon>
        <taxon>Negarnaviricota</taxon>
        <taxon>Haploviricotina</taxon>
        <taxon>Monjiviricetes</taxon>
        <taxon>Mononegavirales</taxon>
        <taxon>Nyamiviridae</taxon>
        <taxon>Nyavirus</taxon>
        <taxon>Nyavirus somateriae</taxon>
    </lineage>
</organism>
<keyword evidence="2" id="KW-0472">Membrane</keyword>
<keyword evidence="4" id="KW-1185">Reference proteome</keyword>